<sequence length="545" mass="61176">MALAGRTTFWSSYTFWAGTSATSSLVLNHFAPQYTLNHSIAQTATALFFTQWAIYFVYAVIVYPRFISPLRDLPMVTKGNHFFMGQWFAITGEPSGIPMRRWLHEVPNNGMIRYLGLFNRERILLTSPKALAEVLNTKNYDFQRPSFLLAGVGKILGIGLLLAEGDDHKFQRKGLTPAFNFRHVKELYPIFWSKAREMVQTIERVELTEKAPNVIVEVGEWASRAALDIIGVGGMGQDFNSLADPNTELNSTYRKVFAPSRAAQILGLLQFFLPSWLLSALPIKRNGDIMAASKLARETSRQLVRQKKEKLAKKEKMDPDIISIALESGIFSEDKLVDNMMTFLAAGHETTASSLTWAAYLLSKHPEVQTRLRHEIHEHINSLSNNVDDTIIDGMPYLHAVVQEILRVYGPVPLTLREAVINTSILGHYIPKGTIVMLAPWAVNFSKELWGQDADQFNPDRWMQAGQANSGGASSNYAFLTFLHGPRSCIGQKFAVAELKCLLAAFVGKFEFEMTYPDENIEVKGGITARPRNGMRLNVKVVEGW</sequence>
<gene>
    <name evidence="1" type="ORF">H2198_005503</name>
</gene>
<evidence type="ECO:0000313" key="2">
    <source>
        <dbReference type="Proteomes" id="UP001172386"/>
    </source>
</evidence>
<proteinExistence type="predicted"/>
<dbReference type="Proteomes" id="UP001172386">
    <property type="component" value="Unassembled WGS sequence"/>
</dbReference>
<evidence type="ECO:0000313" key="1">
    <source>
        <dbReference type="EMBL" id="KAJ9655706.1"/>
    </source>
</evidence>
<reference evidence="1" key="1">
    <citation type="submission" date="2022-10" db="EMBL/GenBank/DDBJ databases">
        <title>Culturing micro-colonial fungi from biological soil crusts in the Mojave desert and describing Neophaeococcomyces mojavensis, and introducing the new genera and species Taxawa tesnikishii.</title>
        <authorList>
            <person name="Kurbessoian T."/>
            <person name="Stajich J.E."/>
        </authorList>
    </citation>
    <scope>NUCLEOTIDE SEQUENCE</scope>
    <source>
        <strain evidence="1">JES_112</strain>
    </source>
</reference>
<comment type="caution">
    <text evidence="1">The sequence shown here is derived from an EMBL/GenBank/DDBJ whole genome shotgun (WGS) entry which is preliminary data.</text>
</comment>
<name>A0ACC3A5L4_9EURO</name>
<protein>
    <submittedName>
        <fullName evidence="1">Uncharacterized protein</fullName>
    </submittedName>
</protein>
<organism evidence="1 2">
    <name type="scientific">Neophaeococcomyces mojaviensis</name>
    <dbReference type="NCBI Taxonomy" id="3383035"/>
    <lineage>
        <taxon>Eukaryota</taxon>
        <taxon>Fungi</taxon>
        <taxon>Dikarya</taxon>
        <taxon>Ascomycota</taxon>
        <taxon>Pezizomycotina</taxon>
        <taxon>Eurotiomycetes</taxon>
        <taxon>Chaetothyriomycetidae</taxon>
        <taxon>Chaetothyriales</taxon>
        <taxon>Chaetothyriales incertae sedis</taxon>
        <taxon>Neophaeococcomyces</taxon>
    </lineage>
</organism>
<keyword evidence="2" id="KW-1185">Reference proteome</keyword>
<accession>A0ACC3A5L4</accession>
<dbReference type="EMBL" id="JAPDRQ010000091">
    <property type="protein sequence ID" value="KAJ9655706.1"/>
    <property type="molecule type" value="Genomic_DNA"/>
</dbReference>